<reference evidence="1 2" key="1">
    <citation type="journal article" date="2013" name="Pathog. Dis.">
        <title>Genome sequences of 65 Helicobacter pylori strains isolated from asymptomatic individuals and patients with gastric cancer, peptic ulcer disease, or gastritis.</title>
        <authorList>
            <person name="Blanchard T.G."/>
            <person name="Czinn S.J."/>
            <person name="Correa P."/>
            <person name="Nakazawa T."/>
            <person name="Keelan M."/>
            <person name="Morningstar L."/>
            <person name="Santana-Cruz I."/>
            <person name="Maroo A."/>
            <person name="McCracken C."/>
            <person name="Shefchek K."/>
            <person name="Daugherty S."/>
            <person name="Song Y."/>
            <person name="Fraser C.M."/>
            <person name="Fricke W.F."/>
        </authorList>
    </citation>
    <scope>NUCLEOTIDE SEQUENCE [LARGE SCALE GENOMIC DNA]</scope>
    <source>
        <strain evidence="1 2">Hp P-4</strain>
    </source>
</reference>
<evidence type="ECO:0000313" key="2">
    <source>
        <dbReference type="Proteomes" id="UP000004561"/>
    </source>
</evidence>
<dbReference type="PATRIC" id="fig|992075.3.peg.1271"/>
<dbReference type="AlphaFoldDB" id="J0EQF7"/>
<comment type="caution">
    <text evidence="1">The sequence shown here is derived from an EMBL/GenBank/DDBJ whole genome shotgun (WGS) entry which is preliminary data.</text>
</comment>
<evidence type="ECO:0000313" key="1">
    <source>
        <dbReference type="EMBL" id="EJC01294.1"/>
    </source>
</evidence>
<organism evidence="1 2">
    <name type="scientific">Helicobacter pylori Hp P-4</name>
    <dbReference type="NCBI Taxonomy" id="992075"/>
    <lineage>
        <taxon>Bacteria</taxon>
        <taxon>Pseudomonadati</taxon>
        <taxon>Campylobacterota</taxon>
        <taxon>Epsilonproteobacteria</taxon>
        <taxon>Campylobacterales</taxon>
        <taxon>Helicobacteraceae</taxon>
        <taxon>Helicobacter</taxon>
    </lineage>
</organism>
<sequence length="48" mass="5476">MNKLFLTPHFKNNLKYLSNNQIVGLPPKNALLKASTHKKLNAQGLLRF</sequence>
<gene>
    <name evidence="1" type="ORF">HPHPP4_1304</name>
</gene>
<dbReference type="Proteomes" id="UP000004561">
    <property type="component" value="Unassembled WGS sequence"/>
</dbReference>
<name>J0EQF7_HELPX</name>
<dbReference type="EMBL" id="AKPL01000004">
    <property type="protein sequence ID" value="EJC01294.1"/>
    <property type="molecule type" value="Genomic_DNA"/>
</dbReference>
<protein>
    <submittedName>
        <fullName evidence="1">Uncharacterized protein</fullName>
    </submittedName>
</protein>
<accession>J0EQF7</accession>
<proteinExistence type="predicted"/>